<dbReference type="PROSITE" id="PS51257">
    <property type="entry name" value="PROKAR_LIPOPROTEIN"/>
    <property type="match status" value="1"/>
</dbReference>
<reference evidence="2 4" key="1">
    <citation type="submission" date="2016-10" db="EMBL/GenBank/DDBJ databases">
        <authorList>
            <person name="de Groot N.N."/>
        </authorList>
    </citation>
    <scope>NUCLEOTIDE SEQUENCE [LARGE SCALE GENOMIC DNA]</scope>
    <source>
        <strain evidence="2 4">CGMCC 4.1859</strain>
    </source>
</reference>
<dbReference type="Proteomes" id="UP000198614">
    <property type="component" value="Unassembled WGS sequence"/>
</dbReference>
<feature type="region of interest" description="Disordered" evidence="1">
    <location>
        <begin position="38"/>
        <end position="90"/>
    </location>
</feature>
<organism evidence="2 4">
    <name type="scientific">Streptomyces griseoaurantiacus</name>
    <dbReference type="NCBI Taxonomy" id="68213"/>
    <lineage>
        <taxon>Bacteria</taxon>
        <taxon>Bacillati</taxon>
        <taxon>Actinomycetota</taxon>
        <taxon>Actinomycetes</taxon>
        <taxon>Kitasatosporales</taxon>
        <taxon>Streptomycetaceae</taxon>
        <taxon>Streptomyces</taxon>
        <taxon>Streptomyces aurantiacus group</taxon>
    </lineage>
</organism>
<gene>
    <name evidence="3" type="ORF">OHN36_14165</name>
    <name evidence="2" type="ORF">SAMN05216260_114172</name>
</gene>
<evidence type="ECO:0000256" key="1">
    <source>
        <dbReference type="SAM" id="MobiDB-lite"/>
    </source>
</evidence>
<evidence type="ECO:0000313" key="3">
    <source>
        <dbReference type="EMBL" id="WUR38248.1"/>
    </source>
</evidence>
<proteinExistence type="predicted"/>
<dbReference type="AlphaFoldDB" id="A0A1G7RL15"/>
<evidence type="ECO:0008006" key="6">
    <source>
        <dbReference type="Google" id="ProtNLM"/>
    </source>
</evidence>
<keyword evidence="5" id="KW-1185">Reference proteome</keyword>
<dbReference type="Proteomes" id="UP001432161">
    <property type="component" value="Chromosome"/>
</dbReference>
<evidence type="ECO:0000313" key="5">
    <source>
        <dbReference type="Proteomes" id="UP001432161"/>
    </source>
</evidence>
<accession>A0A1G7RL15</accession>
<name>A0A1G7RL15_9ACTN</name>
<sequence length="238" mass="25042">MRGLGRGVGWPGRALKAVIAAVAAIAALGLFVSACGTGGTGARDEGPAGSETLAPVSSPSGSVRRTEPESTPSAPSSSEAVPAPAEQEKRRGLAVKLVESDPKVSPAVKRQLKPCVGDEYPVDVSYGGLTRGPSDDIVVNVMTCGDAVGVGAYVYRSGDHGYDNVFRAEDPPVYAEIDRGDLVVTQQLYRKGDSLTYPSSEEVITYRWAGRRFVAQSRVHNDYSNAVDQEVTTAPSTR</sequence>
<evidence type="ECO:0000313" key="2">
    <source>
        <dbReference type="EMBL" id="SDG11395.1"/>
    </source>
</evidence>
<evidence type="ECO:0000313" key="4">
    <source>
        <dbReference type="Proteomes" id="UP000198614"/>
    </source>
</evidence>
<feature type="compositionally biased region" description="Low complexity" evidence="1">
    <location>
        <begin position="69"/>
        <end position="85"/>
    </location>
</feature>
<dbReference type="EMBL" id="CP108330">
    <property type="protein sequence ID" value="WUR38248.1"/>
    <property type="molecule type" value="Genomic_DNA"/>
</dbReference>
<reference evidence="3" key="2">
    <citation type="submission" date="2022-10" db="EMBL/GenBank/DDBJ databases">
        <title>The complete genomes of actinobacterial strains from the NBC collection.</title>
        <authorList>
            <person name="Joergensen T.S."/>
            <person name="Alvarez Arevalo M."/>
            <person name="Sterndorff E.B."/>
            <person name="Faurdal D."/>
            <person name="Vuksanovic O."/>
            <person name="Mourched A.-S."/>
            <person name="Charusanti P."/>
            <person name="Shaw S."/>
            <person name="Blin K."/>
            <person name="Weber T."/>
        </authorList>
    </citation>
    <scope>NUCLEOTIDE SEQUENCE</scope>
    <source>
        <strain evidence="3">NBC_00489</strain>
    </source>
</reference>
<protein>
    <recommendedName>
        <fullName evidence="6">Lipoprotein CseA</fullName>
    </recommendedName>
</protein>
<dbReference type="EMBL" id="FNAX01000014">
    <property type="protein sequence ID" value="SDG11395.1"/>
    <property type="molecule type" value="Genomic_DNA"/>
</dbReference>